<evidence type="ECO:0000313" key="2">
    <source>
        <dbReference type="Proteomes" id="UP001151760"/>
    </source>
</evidence>
<proteinExistence type="predicted"/>
<accession>A0ABQ4ZJK6</accession>
<organism evidence="1 2">
    <name type="scientific">Tanacetum coccineum</name>
    <dbReference type="NCBI Taxonomy" id="301880"/>
    <lineage>
        <taxon>Eukaryota</taxon>
        <taxon>Viridiplantae</taxon>
        <taxon>Streptophyta</taxon>
        <taxon>Embryophyta</taxon>
        <taxon>Tracheophyta</taxon>
        <taxon>Spermatophyta</taxon>
        <taxon>Magnoliopsida</taxon>
        <taxon>eudicotyledons</taxon>
        <taxon>Gunneridae</taxon>
        <taxon>Pentapetalae</taxon>
        <taxon>asterids</taxon>
        <taxon>campanulids</taxon>
        <taxon>Asterales</taxon>
        <taxon>Asteraceae</taxon>
        <taxon>Asteroideae</taxon>
        <taxon>Anthemideae</taxon>
        <taxon>Anthemidinae</taxon>
        <taxon>Tanacetum</taxon>
    </lineage>
</organism>
<keyword evidence="2" id="KW-1185">Reference proteome</keyword>
<sequence length="67" mass="7391">MALHSLFALHVFDLDRPLPYTSHPPMVLLGIASMDKWECQSVKGRLLEALGAVCLLRGSESESDSHI</sequence>
<dbReference type="EMBL" id="BQNB010011387">
    <property type="protein sequence ID" value="GJS89916.1"/>
    <property type="molecule type" value="Genomic_DNA"/>
</dbReference>
<gene>
    <name evidence="1" type="ORF">Tco_0772552</name>
</gene>
<name>A0ABQ4ZJK6_9ASTR</name>
<evidence type="ECO:0000313" key="1">
    <source>
        <dbReference type="EMBL" id="GJS89916.1"/>
    </source>
</evidence>
<comment type="caution">
    <text evidence="1">The sequence shown here is derived from an EMBL/GenBank/DDBJ whole genome shotgun (WGS) entry which is preliminary data.</text>
</comment>
<dbReference type="Proteomes" id="UP001151760">
    <property type="component" value="Unassembled WGS sequence"/>
</dbReference>
<reference evidence="1" key="1">
    <citation type="journal article" date="2022" name="Int. J. Mol. Sci.">
        <title>Draft Genome of Tanacetum Coccineum: Genomic Comparison of Closely Related Tanacetum-Family Plants.</title>
        <authorList>
            <person name="Yamashiro T."/>
            <person name="Shiraishi A."/>
            <person name="Nakayama K."/>
            <person name="Satake H."/>
        </authorList>
    </citation>
    <scope>NUCLEOTIDE SEQUENCE</scope>
</reference>
<reference evidence="1" key="2">
    <citation type="submission" date="2022-01" db="EMBL/GenBank/DDBJ databases">
        <authorList>
            <person name="Yamashiro T."/>
            <person name="Shiraishi A."/>
            <person name="Satake H."/>
            <person name="Nakayama K."/>
        </authorList>
    </citation>
    <scope>NUCLEOTIDE SEQUENCE</scope>
</reference>
<protein>
    <submittedName>
        <fullName evidence="1">Uncharacterized protein</fullName>
    </submittedName>
</protein>